<dbReference type="AlphaFoldDB" id="A0A4Z1IN04"/>
<gene>
    <name evidence="1" type="ORF">BCON_0023g00120</name>
</gene>
<sequence>MTLDESSLSKRAGYLGWRVDPASLSIGNEQCRISRPSSLNRISNVFKRKTDNRRGILRQIYISKGFSGGCATYRSTKYLTTWATPATSADSDIYQDL</sequence>
<accession>A0A4Z1IN04</accession>
<evidence type="ECO:0000313" key="1">
    <source>
        <dbReference type="EMBL" id="TGO61954.1"/>
    </source>
</evidence>
<organism evidence="1 2">
    <name type="scientific">Botryotinia convoluta</name>
    <dbReference type="NCBI Taxonomy" id="54673"/>
    <lineage>
        <taxon>Eukaryota</taxon>
        <taxon>Fungi</taxon>
        <taxon>Dikarya</taxon>
        <taxon>Ascomycota</taxon>
        <taxon>Pezizomycotina</taxon>
        <taxon>Leotiomycetes</taxon>
        <taxon>Helotiales</taxon>
        <taxon>Sclerotiniaceae</taxon>
        <taxon>Botryotinia</taxon>
    </lineage>
</organism>
<protein>
    <submittedName>
        <fullName evidence="1">Uncharacterized protein</fullName>
    </submittedName>
</protein>
<comment type="caution">
    <text evidence="1">The sequence shown here is derived from an EMBL/GenBank/DDBJ whole genome shotgun (WGS) entry which is preliminary data.</text>
</comment>
<proteinExistence type="predicted"/>
<name>A0A4Z1IN04_9HELO</name>
<dbReference type="Proteomes" id="UP000297527">
    <property type="component" value="Unassembled WGS sequence"/>
</dbReference>
<evidence type="ECO:0000313" key="2">
    <source>
        <dbReference type="Proteomes" id="UP000297527"/>
    </source>
</evidence>
<dbReference type="EMBL" id="PQXN01000023">
    <property type="protein sequence ID" value="TGO61954.1"/>
    <property type="molecule type" value="Genomic_DNA"/>
</dbReference>
<reference evidence="1 2" key="1">
    <citation type="submission" date="2017-12" db="EMBL/GenBank/DDBJ databases">
        <title>Comparative genomics of Botrytis spp.</title>
        <authorList>
            <person name="Valero-Jimenez C.A."/>
            <person name="Tapia P."/>
            <person name="Veloso J."/>
            <person name="Silva-Moreno E."/>
            <person name="Staats M."/>
            <person name="Valdes J.H."/>
            <person name="Van Kan J.A.L."/>
        </authorList>
    </citation>
    <scope>NUCLEOTIDE SEQUENCE [LARGE SCALE GENOMIC DNA]</scope>
    <source>
        <strain evidence="1 2">MUCL11595</strain>
    </source>
</reference>
<keyword evidence="2" id="KW-1185">Reference proteome</keyword>